<dbReference type="EMBL" id="WHWC01000018">
    <property type="protein sequence ID" value="KAG8365082.1"/>
    <property type="molecule type" value="Genomic_DNA"/>
</dbReference>
<reference evidence="2" key="1">
    <citation type="submission" date="2019-10" db="EMBL/GenBank/DDBJ databases">
        <authorList>
            <person name="Zhang R."/>
            <person name="Pan Y."/>
            <person name="Wang J."/>
            <person name="Ma R."/>
            <person name="Yu S."/>
        </authorList>
    </citation>
    <scope>NUCLEOTIDE SEQUENCE</scope>
    <source>
        <strain evidence="2">LA-IB0</strain>
        <tissue evidence="2">Leaf</tissue>
    </source>
</reference>
<keyword evidence="3" id="KW-1185">Reference proteome</keyword>
<evidence type="ECO:0000313" key="2">
    <source>
        <dbReference type="EMBL" id="KAG8365082.1"/>
    </source>
</evidence>
<comment type="caution">
    <text evidence="2">The sequence shown here is derived from an EMBL/GenBank/DDBJ whole genome shotgun (WGS) entry which is preliminary data.</text>
</comment>
<feature type="compositionally biased region" description="Polar residues" evidence="1">
    <location>
        <begin position="268"/>
        <end position="279"/>
    </location>
</feature>
<feature type="region of interest" description="Disordered" evidence="1">
    <location>
        <begin position="1"/>
        <end position="63"/>
    </location>
</feature>
<sequence length="374" mass="40140">MNQINQGESSGGPSVYPAKRRRGRPRKDPSLKRTGPTHVPPGFEGPKENTPQRSDRTDAPESMVGQAVTGIVESTFDAGYLLSVKIGNSTTKLRGVVFKPGHYVPVTAENDVAPHVPMIRRNAIPIPAENQNWSGPGKLAIQTAPPKRKYSSSRNVAPSVPPVGVRGNVVPVVLQPVNFPNGSPNSTQTPPSGPQTAHVMNFGDKDVHMVEPLSMLPPDRSIPVSQIFTGPQLDSSNQVFQGGNQNENSPLSEGTSVIGQGEKVEPIKSTNVDNSSETSDIPIENGKEALKSSAEEYGNTTKEPSSAEPTQFASVTKPLFSYGTGRMTELLQAVQENMKENLVQIAEQPNSASKVEFHETRTTETDPRNAANVP</sequence>
<feature type="region of interest" description="Disordered" evidence="1">
    <location>
        <begin position="233"/>
        <end position="256"/>
    </location>
</feature>
<feature type="compositionally biased region" description="Polar residues" evidence="1">
    <location>
        <begin position="1"/>
        <end position="12"/>
    </location>
</feature>
<feature type="compositionally biased region" description="Basic and acidic residues" evidence="1">
    <location>
        <begin position="355"/>
        <end position="367"/>
    </location>
</feature>
<organism evidence="2 3">
    <name type="scientific">Buddleja alternifolia</name>
    <dbReference type="NCBI Taxonomy" id="168488"/>
    <lineage>
        <taxon>Eukaryota</taxon>
        <taxon>Viridiplantae</taxon>
        <taxon>Streptophyta</taxon>
        <taxon>Embryophyta</taxon>
        <taxon>Tracheophyta</taxon>
        <taxon>Spermatophyta</taxon>
        <taxon>Magnoliopsida</taxon>
        <taxon>eudicotyledons</taxon>
        <taxon>Gunneridae</taxon>
        <taxon>Pentapetalae</taxon>
        <taxon>asterids</taxon>
        <taxon>lamiids</taxon>
        <taxon>Lamiales</taxon>
        <taxon>Scrophulariaceae</taxon>
        <taxon>Buddlejeae</taxon>
        <taxon>Buddleja</taxon>
    </lineage>
</organism>
<dbReference type="AlphaFoldDB" id="A0AAV6W959"/>
<accession>A0AAV6W959</accession>
<dbReference type="Proteomes" id="UP000826271">
    <property type="component" value="Unassembled WGS sequence"/>
</dbReference>
<gene>
    <name evidence="2" type="ORF">BUALT_Bualt18G0067200</name>
</gene>
<dbReference type="PANTHER" id="PTHR34682">
    <property type="entry name" value="AT HOOK MOTIF-CONTAINING PROTEIN"/>
    <property type="match status" value="1"/>
</dbReference>
<feature type="compositionally biased region" description="Basic and acidic residues" evidence="1">
    <location>
        <begin position="285"/>
        <end position="294"/>
    </location>
</feature>
<dbReference type="PANTHER" id="PTHR34682:SF1">
    <property type="entry name" value="PROTEIN METABOLIC NETWORK MODULATOR 1"/>
    <property type="match status" value="1"/>
</dbReference>
<feature type="compositionally biased region" description="Polar residues" evidence="1">
    <location>
        <begin position="298"/>
        <end position="313"/>
    </location>
</feature>
<feature type="region of interest" description="Disordered" evidence="1">
    <location>
        <begin position="346"/>
        <end position="374"/>
    </location>
</feature>
<evidence type="ECO:0000313" key="3">
    <source>
        <dbReference type="Proteomes" id="UP000826271"/>
    </source>
</evidence>
<feature type="region of interest" description="Disordered" evidence="1">
    <location>
        <begin position="268"/>
        <end position="313"/>
    </location>
</feature>
<protein>
    <submittedName>
        <fullName evidence="2">Uncharacterized protein</fullName>
    </submittedName>
</protein>
<dbReference type="InterPro" id="IPR045881">
    <property type="entry name" value="MNM1-like"/>
</dbReference>
<evidence type="ECO:0000256" key="1">
    <source>
        <dbReference type="SAM" id="MobiDB-lite"/>
    </source>
</evidence>
<name>A0AAV6W959_9LAMI</name>
<proteinExistence type="predicted"/>